<evidence type="ECO:0000256" key="1">
    <source>
        <dbReference type="ARBA" id="ARBA00001966"/>
    </source>
</evidence>
<keyword evidence="5" id="KW-0560">Oxidoreductase</keyword>
<dbReference type="SUPFAM" id="SSF48310">
    <property type="entry name" value="Aldehyde ferredoxin oxidoreductase, C-terminal domains"/>
    <property type="match status" value="1"/>
</dbReference>
<evidence type="ECO:0000256" key="5">
    <source>
        <dbReference type="ARBA" id="ARBA00023002"/>
    </source>
</evidence>
<dbReference type="InterPro" id="IPR036503">
    <property type="entry name" value="Ald_Fedxn_OxRdtase_N_sf"/>
</dbReference>
<feature type="domain" description="Aldehyde ferredoxin oxidoreductase N-terminal" evidence="9">
    <location>
        <begin position="8"/>
        <end position="210"/>
    </location>
</feature>
<comment type="cofactor">
    <cofactor evidence="8">
        <name>tungstopterin</name>
        <dbReference type="ChEBI" id="CHEBI:30402"/>
    </cofactor>
</comment>
<dbReference type="GO" id="GO:0009055">
    <property type="term" value="F:electron transfer activity"/>
    <property type="evidence" value="ECO:0007669"/>
    <property type="project" value="InterPro"/>
</dbReference>
<evidence type="ECO:0000256" key="6">
    <source>
        <dbReference type="ARBA" id="ARBA00023004"/>
    </source>
</evidence>
<dbReference type="RefSeq" id="WP_129351103.1">
    <property type="nucleotide sequence ID" value="NZ_CP026538.1"/>
</dbReference>
<protein>
    <submittedName>
        <fullName evidence="10">Aldehyde ferredoxin oxidoreductase</fullName>
    </submittedName>
</protein>
<comment type="cofactor">
    <cofactor evidence="1">
        <name>[4Fe-4S] cluster</name>
        <dbReference type="ChEBI" id="CHEBI:49883"/>
    </cofactor>
</comment>
<keyword evidence="4" id="KW-0479">Metal-binding</keyword>
<dbReference type="InterPro" id="IPR013985">
    <property type="entry name" value="Ald_Fedxn_OxRdtase_dom3"/>
</dbReference>
<keyword evidence="3" id="KW-0004">4Fe-4S</keyword>
<dbReference type="EMBL" id="CP026538">
    <property type="protein sequence ID" value="QAZ66983.1"/>
    <property type="molecule type" value="Genomic_DNA"/>
</dbReference>
<keyword evidence="7" id="KW-0411">Iron-sulfur</keyword>
<dbReference type="Gene3D" id="3.60.9.10">
    <property type="entry name" value="Aldehyde ferredoxin oxidoreductase, N-terminal domain"/>
    <property type="match status" value="1"/>
</dbReference>
<dbReference type="Proteomes" id="UP000293296">
    <property type="component" value="Chromosome"/>
</dbReference>
<dbReference type="OrthoDB" id="9763894at2"/>
<dbReference type="GO" id="GO:0051539">
    <property type="term" value="F:4 iron, 4 sulfur cluster binding"/>
    <property type="evidence" value="ECO:0007669"/>
    <property type="project" value="UniProtKB-KW"/>
</dbReference>
<evidence type="ECO:0000259" key="9">
    <source>
        <dbReference type="SMART" id="SM00790"/>
    </source>
</evidence>
<comment type="similarity">
    <text evidence="2">Belongs to the AOR/FOR family.</text>
</comment>
<dbReference type="Pfam" id="PF02730">
    <property type="entry name" value="AFOR_N"/>
    <property type="match status" value="1"/>
</dbReference>
<dbReference type="AlphaFoldDB" id="A0A4P6HIK9"/>
<dbReference type="Gene3D" id="1.10.599.10">
    <property type="entry name" value="Aldehyde Ferredoxin Oxidoreductase Protein, subunit A, domain 3"/>
    <property type="match status" value="1"/>
</dbReference>
<dbReference type="Pfam" id="PF01314">
    <property type="entry name" value="AFOR_C"/>
    <property type="match status" value="1"/>
</dbReference>
<dbReference type="SMART" id="SM00790">
    <property type="entry name" value="AFOR_N"/>
    <property type="match status" value="1"/>
</dbReference>
<sequence>MAPGSGGFVGKVLRVDLSTGKITTEETGERYAALLGGAGIGYRVLWDEVPAGTGPFDAANKLVFATGPLVGTSVPCNGRATITTLFPTCWPKPLVGSGHMGGHFAAKLKYAGYDALIVEGKADKPVWLMIRDARVEIRDARRLWGTGIRRTTLAISQELGPDCVVAAIGQAGENLAPMGMVINSVSHSAGGVGGIMGGKNLKAVAVQGSGAVRIAGDKDAWEALVKFHLSILGANNQHIVPSFPTPQAEYYNPASRWIGQPGKRWGAARPPVEITGDIHDPNSIAFRTNSAAYFLGDEAWKYTVRGNGCTACPIRCHTMLKMPSVTAKYGIPDTGQNTCVALMFGRSFFKQLAGVKNSEAAMEACMVGMHLADDLGLWSNYGQLQRDLRKLYEGGYLKARLGSKEYASIPWDKYDRADPAFLLDLLPRIANRQGELGDVLSRGTGAIFDHWSIPESEWAQDHTTTYWKMGHAKHHANEDDGQCGVIINTQYNRDAQCHSHTNFVRNGLPLEVQKQLAAAIWGSPDALDAPGDYTPANVHKAKRAKWSLLRKELHDALGVCNWMGPWAASPLRERGYAGDDSLESKLLSLATGQTMDREALDRVAERIFTLHRALTIRDMGRVDMRAAHDVVPPWVFEDPSGAAALTKGTIRMDPADIAQAMDYFYEVMGWEKTTGAPSQARYAELGLADVGETLAAARLTPEAAK</sequence>
<keyword evidence="11" id="KW-1185">Reference proteome</keyword>
<dbReference type="InterPro" id="IPR051919">
    <property type="entry name" value="W-dependent_AOR"/>
</dbReference>
<dbReference type="NCBIfam" id="NF007354">
    <property type="entry name" value="PRK09849.1"/>
    <property type="match status" value="1"/>
</dbReference>
<dbReference type="InterPro" id="IPR001203">
    <property type="entry name" value="OxRdtase_Ald_Fedxn_C"/>
</dbReference>
<evidence type="ECO:0000313" key="10">
    <source>
        <dbReference type="EMBL" id="QAZ66983.1"/>
    </source>
</evidence>
<dbReference type="KEGG" id="dcb:C3Y92_06935"/>
<accession>A0A4P6HIK9</accession>
<gene>
    <name evidence="10" type="ORF">C3Y92_06935</name>
</gene>
<proteinExistence type="inferred from homology"/>
<dbReference type="PANTHER" id="PTHR30038">
    <property type="entry name" value="ALDEHYDE FERREDOXIN OXIDOREDUCTASE"/>
    <property type="match status" value="1"/>
</dbReference>
<dbReference type="Gene3D" id="1.10.569.10">
    <property type="entry name" value="Aldehyde Ferredoxin Oxidoreductase Protein, subunit A, domain 2"/>
    <property type="match status" value="1"/>
</dbReference>
<evidence type="ECO:0000256" key="4">
    <source>
        <dbReference type="ARBA" id="ARBA00022723"/>
    </source>
</evidence>
<dbReference type="InterPro" id="IPR013983">
    <property type="entry name" value="Ald_Fedxn_OxRdtase_N"/>
</dbReference>
<evidence type="ECO:0000256" key="2">
    <source>
        <dbReference type="ARBA" id="ARBA00011032"/>
    </source>
</evidence>
<organism evidence="10 11">
    <name type="scientific">Solidesulfovibrio carbinolicus</name>
    <dbReference type="NCBI Taxonomy" id="296842"/>
    <lineage>
        <taxon>Bacteria</taxon>
        <taxon>Pseudomonadati</taxon>
        <taxon>Thermodesulfobacteriota</taxon>
        <taxon>Desulfovibrionia</taxon>
        <taxon>Desulfovibrionales</taxon>
        <taxon>Desulfovibrionaceae</taxon>
        <taxon>Solidesulfovibrio</taxon>
    </lineage>
</organism>
<evidence type="ECO:0000256" key="7">
    <source>
        <dbReference type="ARBA" id="ARBA00023014"/>
    </source>
</evidence>
<evidence type="ECO:0000256" key="8">
    <source>
        <dbReference type="ARBA" id="ARBA00049934"/>
    </source>
</evidence>
<dbReference type="GO" id="GO:0016625">
    <property type="term" value="F:oxidoreductase activity, acting on the aldehyde or oxo group of donors, iron-sulfur protein as acceptor"/>
    <property type="evidence" value="ECO:0007669"/>
    <property type="project" value="InterPro"/>
</dbReference>
<evidence type="ECO:0000313" key="11">
    <source>
        <dbReference type="Proteomes" id="UP000293296"/>
    </source>
</evidence>
<keyword evidence="6" id="KW-0408">Iron</keyword>
<dbReference type="SUPFAM" id="SSF56228">
    <property type="entry name" value="Aldehyde ferredoxin oxidoreductase, N-terminal domain"/>
    <property type="match status" value="1"/>
</dbReference>
<dbReference type="GO" id="GO:0046872">
    <property type="term" value="F:metal ion binding"/>
    <property type="evidence" value="ECO:0007669"/>
    <property type="project" value="UniProtKB-KW"/>
</dbReference>
<dbReference type="PANTHER" id="PTHR30038:SF0">
    <property type="entry name" value="TUNGSTEN-CONTAINING ALDEHYDE FERREDOXIN OXIDOREDUCTASE"/>
    <property type="match status" value="1"/>
</dbReference>
<dbReference type="InterPro" id="IPR013984">
    <property type="entry name" value="Ald_Fedxn_OxRdtase_dom2"/>
</dbReference>
<name>A0A4P6HIK9_9BACT</name>
<evidence type="ECO:0000256" key="3">
    <source>
        <dbReference type="ARBA" id="ARBA00022485"/>
    </source>
</evidence>
<dbReference type="InterPro" id="IPR036021">
    <property type="entry name" value="Tungsten_al_ferr_oxy-like_C"/>
</dbReference>
<reference evidence="10 11" key="1">
    <citation type="submission" date="2018-02" db="EMBL/GenBank/DDBJ databases">
        <title>Genome sequence of Desulfovibrio carbinolicus DSM 3852.</title>
        <authorList>
            <person name="Wilbanks E."/>
            <person name="Skennerton C.T."/>
            <person name="Orphan V.J."/>
        </authorList>
    </citation>
    <scope>NUCLEOTIDE SEQUENCE [LARGE SCALE GENOMIC DNA]</scope>
    <source>
        <strain evidence="10 11">DSM 3852</strain>
    </source>
</reference>